<accession>A0ACC0V627</accession>
<dbReference type="EMBL" id="CM047942">
    <property type="protein sequence ID" value="KAI9901304.1"/>
    <property type="molecule type" value="Genomic_DNA"/>
</dbReference>
<gene>
    <name evidence="1" type="ORF">N3K66_003121</name>
</gene>
<evidence type="ECO:0000313" key="2">
    <source>
        <dbReference type="Proteomes" id="UP001163324"/>
    </source>
</evidence>
<proteinExistence type="predicted"/>
<evidence type="ECO:0000313" key="1">
    <source>
        <dbReference type="EMBL" id="KAI9901304.1"/>
    </source>
</evidence>
<organism evidence="1 2">
    <name type="scientific">Trichothecium roseum</name>
    <dbReference type="NCBI Taxonomy" id="47278"/>
    <lineage>
        <taxon>Eukaryota</taxon>
        <taxon>Fungi</taxon>
        <taxon>Dikarya</taxon>
        <taxon>Ascomycota</taxon>
        <taxon>Pezizomycotina</taxon>
        <taxon>Sordariomycetes</taxon>
        <taxon>Hypocreomycetidae</taxon>
        <taxon>Hypocreales</taxon>
        <taxon>Hypocreales incertae sedis</taxon>
        <taxon>Trichothecium</taxon>
    </lineage>
</organism>
<comment type="caution">
    <text evidence="1">The sequence shown here is derived from an EMBL/GenBank/DDBJ whole genome shotgun (WGS) entry which is preliminary data.</text>
</comment>
<sequence>MATATQVLLSPSLTLTNGAADSDAPYLASMCRKYLNALNANLPDLDHARAYTPAEILALPLSQHRIPDELHGLPRRRSARNELAASVAALLSPCEEGSLTALIRYETDRVRLRGWAALQRKHDRLLATQRHGKAVLGLEGAEYGVQAPVWSSRIMAQGPWDAAKRPVSLRVPPAIPMPVQVSPAEDLAPFLGHLSKGGTHMIQDNMDGKTLDEGKGEPYYGVQGAEFQRGVLYEDGRMDLCKMVVGPDHIWRLMDSLRENTFVRHFLLGNNIVGPSGARAIANFIREVPDRMDTWYLAGNCIDGAGFKNLVDAMVGSPAVTNIWLKRNPLGPGAAADLYRLIAGVKNLRTLDLDQTELGDEGAARLFSLLASHKGNEGEETLPLRNLYLNGNGMSTKAAEALSRFLVSPHCGVTSIYLSCNPLGDEGCQALASVLPQAPHLARLLLQSVGASTQGAVALCEALAGHPSLRTLDLGQAYATEDLSQAYNYVEDDAVPSLARLIEATPTLECLGLGHCPISPPQLLTLASSVCRSRSLLYYTAASTLPDPTFKPTFVPKTSTTLREPGQRSPAQLDAEKAVRAQLEANVRAKHGDEATYAWFMAEEKRWLVSDGDVRKIDSVYRNRDAGLARRGVLELVKQWDEGDDTLERVKGAQGPVCALRR</sequence>
<protein>
    <submittedName>
        <fullName evidence="1">Uncharacterized protein</fullName>
    </submittedName>
</protein>
<dbReference type="Proteomes" id="UP001163324">
    <property type="component" value="Chromosome 3"/>
</dbReference>
<name>A0ACC0V627_9HYPO</name>
<keyword evidence="2" id="KW-1185">Reference proteome</keyword>
<reference evidence="1" key="1">
    <citation type="submission" date="2022-10" db="EMBL/GenBank/DDBJ databases">
        <title>Complete Genome of Trichothecium roseum strain YXFP-22015, a Plant Pathogen Isolated from Citrus.</title>
        <authorList>
            <person name="Wang Y."/>
            <person name="Zhu L."/>
        </authorList>
    </citation>
    <scope>NUCLEOTIDE SEQUENCE</scope>
    <source>
        <strain evidence="1">YXFP-22015</strain>
    </source>
</reference>